<sequence length="67" mass="7476">MKFSLRMRKDQVNAGFILADRVEDSELHPLVVETNAEIQKAQNNNKETVPVSVPMAAVSEPAPKEQE</sequence>
<name>A0AAN9HQU7_CROPI</name>
<feature type="region of interest" description="Disordered" evidence="1">
    <location>
        <begin position="41"/>
        <end position="67"/>
    </location>
</feature>
<dbReference type="Proteomes" id="UP001372338">
    <property type="component" value="Unassembled WGS sequence"/>
</dbReference>
<accession>A0AAN9HQU7</accession>
<evidence type="ECO:0000256" key="1">
    <source>
        <dbReference type="SAM" id="MobiDB-lite"/>
    </source>
</evidence>
<gene>
    <name evidence="2" type="ORF">RIF29_33682</name>
</gene>
<evidence type="ECO:0000313" key="3">
    <source>
        <dbReference type="Proteomes" id="UP001372338"/>
    </source>
</evidence>
<dbReference type="AlphaFoldDB" id="A0AAN9HQU7"/>
<protein>
    <submittedName>
        <fullName evidence="2">Uncharacterized protein</fullName>
    </submittedName>
</protein>
<proteinExistence type="predicted"/>
<keyword evidence="3" id="KW-1185">Reference proteome</keyword>
<dbReference type="EMBL" id="JAYWIO010000007">
    <property type="protein sequence ID" value="KAK7250911.1"/>
    <property type="molecule type" value="Genomic_DNA"/>
</dbReference>
<organism evidence="2 3">
    <name type="scientific">Crotalaria pallida</name>
    <name type="common">Smooth rattlebox</name>
    <name type="synonym">Crotalaria striata</name>
    <dbReference type="NCBI Taxonomy" id="3830"/>
    <lineage>
        <taxon>Eukaryota</taxon>
        <taxon>Viridiplantae</taxon>
        <taxon>Streptophyta</taxon>
        <taxon>Embryophyta</taxon>
        <taxon>Tracheophyta</taxon>
        <taxon>Spermatophyta</taxon>
        <taxon>Magnoliopsida</taxon>
        <taxon>eudicotyledons</taxon>
        <taxon>Gunneridae</taxon>
        <taxon>Pentapetalae</taxon>
        <taxon>rosids</taxon>
        <taxon>fabids</taxon>
        <taxon>Fabales</taxon>
        <taxon>Fabaceae</taxon>
        <taxon>Papilionoideae</taxon>
        <taxon>50 kb inversion clade</taxon>
        <taxon>genistoids sensu lato</taxon>
        <taxon>core genistoids</taxon>
        <taxon>Crotalarieae</taxon>
        <taxon>Crotalaria</taxon>
    </lineage>
</organism>
<evidence type="ECO:0000313" key="2">
    <source>
        <dbReference type="EMBL" id="KAK7250911.1"/>
    </source>
</evidence>
<comment type="caution">
    <text evidence="2">The sequence shown here is derived from an EMBL/GenBank/DDBJ whole genome shotgun (WGS) entry which is preliminary data.</text>
</comment>
<reference evidence="2 3" key="1">
    <citation type="submission" date="2024-01" db="EMBL/GenBank/DDBJ databases">
        <title>The genomes of 5 underutilized Papilionoideae crops provide insights into root nodulation and disease resistanc.</title>
        <authorList>
            <person name="Yuan L."/>
        </authorList>
    </citation>
    <scope>NUCLEOTIDE SEQUENCE [LARGE SCALE GENOMIC DNA]</scope>
    <source>
        <strain evidence="2">ZHUSHIDOU_FW_LH</strain>
        <tissue evidence="2">Leaf</tissue>
    </source>
</reference>